<keyword evidence="2" id="KW-0547">Nucleotide-binding</keyword>
<dbReference type="InterPro" id="IPR020568">
    <property type="entry name" value="Ribosomal_Su5_D2-typ_SF"/>
</dbReference>
<dbReference type="AlphaFoldDB" id="A0A1S8T3V2"/>
<dbReference type="InterPro" id="IPR027417">
    <property type="entry name" value="P-loop_NTPase"/>
</dbReference>
<dbReference type="InterPro" id="IPR000523">
    <property type="entry name" value="Mg_chelatse_chII-like_cat_dom"/>
</dbReference>
<proteinExistence type="inferred from homology"/>
<evidence type="ECO:0000313" key="5">
    <source>
        <dbReference type="EMBL" id="OOM72294.1"/>
    </source>
</evidence>
<dbReference type="Gene3D" id="3.40.50.300">
    <property type="entry name" value="P-loop containing nucleotide triphosphate hydrolases"/>
    <property type="match status" value="1"/>
</dbReference>
<comment type="caution">
    <text evidence="5">The sequence shown here is derived from an EMBL/GenBank/DDBJ whole genome shotgun (WGS) entry which is preliminary data.</text>
</comment>
<accession>A0A1S8T3V2</accession>
<dbReference type="NCBIfam" id="TIGR00368">
    <property type="entry name" value="YifB family Mg chelatase-like AAA ATPase"/>
    <property type="match status" value="1"/>
</dbReference>
<dbReference type="OrthoDB" id="9813147at2"/>
<evidence type="ECO:0000256" key="1">
    <source>
        <dbReference type="ARBA" id="ARBA00006354"/>
    </source>
</evidence>
<dbReference type="InterPro" id="IPR003593">
    <property type="entry name" value="AAA+_ATPase"/>
</dbReference>
<dbReference type="GO" id="GO:0005524">
    <property type="term" value="F:ATP binding"/>
    <property type="evidence" value="ECO:0007669"/>
    <property type="project" value="UniProtKB-KW"/>
</dbReference>
<evidence type="ECO:0000259" key="4">
    <source>
        <dbReference type="SMART" id="SM00382"/>
    </source>
</evidence>
<reference evidence="5 6" key="1">
    <citation type="submission" date="2016-05" db="EMBL/GenBank/DDBJ databases">
        <title>Microbial solvent formation.</title>
        <authorList>
            <person name="Poehlein A."/>
            <person name="Montoya Solano J.D."/>
            <person name="Flitsch S."/>
            <person name="Krabben P."/>
            <person name="Duerre P."/>
            <person name="Daniel R."/>
        </authorList>
    </citation>
    <scope>NUCLEOTIDE SEQUENCE [LARGE SCALE GENOMIC DNA]</scope>
    <source>
        <strain evidence="5 6">DSM 2619</strain>
    </source>
</reference>
<dbReference type="PRINTS" id="PR01657">
    <property type="entry name" value="MCMFAMILY"/>
</dbReference>
<evidence type="ECO:0000256" key="3">
    <source>
        <dbReference type="ARBA" id="ARBA00022840"/>
    </source>
</evidence>
<dbReference type="Pfam" id="PF13335">
    <property type="entry name" value="Mg_chelatase_C"/>
    <property type="match status" value="1"/>
</dbReference>
<keyword evidence="3" id="KW-0067">ATP-binding</keyword>
<feature type="domain" description="AAA+ ATPase" evidence="4">
    <location>
        <begin position="211"/>
        <end position="355"/>
    </location>
</feature>
<dbReference type="Pfam" id="PF01078">
    <property type="entry name" value="Mg_chelatase"/>
    <property type="match status" value="1"/>
</dbReference>
<dbReference type="InterPro" id="IPR045006">
    <property type="entry name" value="CHLI-like"/>
</dbReference>
<dbReference type="STRING" id="29367.CLPUN_47620"/>
<dbReference type="Gene3D" id="3.30.230.10">
    <property type="match status" value="1"/>
</dbReference>
<sequence length="506" mass="57288">MAVKIISATHNGLEGFLINVEVDISKGLPMFNIVGLPDTSVKEAKERVRAAITNCGFEFPLGRITINLAPADVRKIGSLLDLPMALGILMESNQICRKSMEDSIIFGELSLFGELKGIKGTIPIIVEGFKEKISKFIFPYDNLEESCYLNGGEYYPLKTLNEVISYITYNDVLPYEASEKFGNEENDDSLDYGEIIGQYSSKRAMEIAAAGKHNVILYGEPGCGKTMLAKALITILPTLSQEELIEIAKIYSACGLINKTSHITRPFRAPHHTTTRVALVGGGKEIKPGEITLAHNGILFLDEILEFKKEVLESLREPLEEKYVNINRLSGSYQMPADFLLIGAFNPVENNEDKENIHDQYYLNTKIRKYNKKFSSALLDRVDILNYVPRLNYDEIKNEKDSYDSKLMRENVLRARAIQKERFKNTEYRYNSDIKGKNIFEICRVTNRGAEILKHYYNDSNVSLRGYGKVIKLARTIADIENKKDIFEGHILEAFSYRKNINGEII</sequence>
<evidence type="ECO:0000313" key="6">
    <source>
        <dbReference type="Proteomes" id="UP000190890"/>
    </source>
</evidence>
<protein>
    <submittedName>
        <fullName evidence="5">Competence protein ComM</fullName>
    </submittedName>
</protein>
<dbReference type="PROSITE" id="PS00676">
    <property type="entry name" value="SIGMA54_INTERACT_2"/>
    <property type="match status" value="1"/>
</dbReference>
<dbReference type="InterPro" id="IPR025943">
    <property type="entry name" value="Sigma_54_int_dom_ATP-bd_2"/>
</dbReference>
<dbReference type="SMART" id="SM00382">
    <property type="entry name" value="AAA"/>
    <property type="match status" value="1"/>
</dbReference>
<dbReference type="GO" id="GO:0003677">
    <property type="term" value="F:DNA binding"/>
    <property type="evidence" value="ECO:0007669"/>
    <property type="project" value="InterPro"/>
</dbReference>
<name>A0A1S8T3V2_9CLOT</name>
<gene>
    <name evidence="5" type="primary">comM</name>
    <name evidence="5" type="ORF">CLPUN_47620</name>
</gene>
<dbReference type="Pfam" id="PF13541">
    <property type="entry name" value="ChlI"/>
    <property type="match status" value="1"/>
</dbReference>
<dbReference type="RefSeq" id="WP_077849669.1">
    <property type="nucleotide sequence ID" value="NZ_LZZM01000223.1"/>
</dbReference>
<dbReference type="SUPFAM" id="SSF54211">
    <property type="entry name" value="Ribosomal protein S5 domain 2-like"/>
    <property type="match status" value="1"/>
</dbReference>
<dbReference type="InterPro" id="IPR004482">
    <property type="entry name" value="Mg_chelat-rel"/>
</dbReference>
<dbReference type="PANTHER" id="PTHR32039">
    <property type="entry name" value="MAGNESIUM-CHELATASE SUBUNIT CHLI"/>
    <property type="match status" value="1"/>
</dbReference>
<evidence type="ECO:0000256" key="2">
    <source>
        <dbReference type="ARBA" id="ARBA00022741"/>
    </source>
</evidence>
<dbReference type="SUPFAM" id="SSF52540">
    <property type="entry name" value="P-loop containing nucleoside triphosphate hydrolases"/>
    <property type="match status" value="1"/>
</dbReference>
<dbReference type="EMBL" id="LZZM01000223">
    <property type="protein sequence ID" value="OOM72294.1"/>
    <property type="molecule type" value="Genomic_DNA"/>
</dbReference>
<organism evidence="5 6">
    <name type="scientific">Clostridium puniceum</name>
    <dbReference type="NCBI Taxonomy" id="29367"/>
    <lineage>
        <taxon>Bacteria</taxon>
        <taxon>Bacillati</taxon>
        <taxon>Bacillota</taxon>
        <taxon>Clostridia</taxon>
        <taxon>Eubacteriales</taxon>
        <taxon>Clostridiaceae</taxon>
        <taxon>Clostridium</taxon>
    </lineage>
</organism>
<dbReference type="InterPro" id="IPR014721">
    <property type="entry name" value="Ribsml_uS5_D2-typ_fold_subgr"/>
</dbReference>
<comment type="similarity">
    <text evidence="1">Belongs to the Mg-chelatase subunits D/I family. ComM subfamily.</text>
</comment>
<dbReference type="Proteomes" id="UP000190890">
    <property type="component" value="Unassembled WGS sequence"/>
</dbReference>
<keyword evidence="6" id="KW-1185">Reference proteome</keyword>
<dbReference type="PANTHER" id="PTHR32039:SF7">
    <property type="entry name" value="COMPETENCE PROTEIN COMM"/>
    <property type="match status" value="1"/>
</dbReference>
<dbReference type="InterPro" id="IPR001208">
    <property type="entry name" value="MCM_dom"/>
</dbReference>
<dbReference type="InterPro" id="IPR025158">
    <property type="entry name" value="Mg_chelat-rel_C"/>
</dbReference>